<dbReference type="AlphaFoldDB" id="A0A9P6AV06"/>
<keyword evidence="3" id="KW-1185">Reference proteome</keyword>
<feature type="region of interest" description="Disordered" evidence="1">
    <location>
        <begin position="276"/>
        <end position="330"/>
    </location>
</feature>
<protein>
    <submittedName>
        <fullName evidence="2">Uncharacterized protein</fullName>
    </submittedName>
</protein>
<gene>
    <name evidence="2" type="ORF">BS47DRAFT_1363253</name>
</gene>
<organism evidence="2 3">
    <name type="scientific">Hydnum rufescens UP504</name>
    <dbReference type="NCBI Taxonomy" id="1448309"/>
    <lineage>
        <taxon>Eukaryota</taxon>
        <taxon>Fungi</taxon>
        <taxon>Dikarya</taxon>
        <taxon>Basidiomycota</taxon>
        <taxon>Agaricomycotina</taxon>
        <taxon>Agaricomycetes</taxon>
        <taxon>Cantharellales</taxon>
        <taxon>Hydnaceae</taxon>
        <taxon>Hydnum</taxon>
    </lineage>
</organism>
<accession>A0A9P6AV06</accession>
<evidence type="ECO:0000256" key="1">
    <source>
        <dbReference type="SAM" id="MobiDB-lite"/>
    </source>
</evidence>
<name>A0A9P6AV06_9AGAM</name>
<feature type="compositionally biased region" description="Basic and acidic residues" evidence="1">
    <location>
        <begin position="300"/>
        <end position="318"/>
    </location>
</feature>
<reference evidence="2" key="1">
    <citation type="journal article" date="2020" name="Nat. Commun.">
        <title>Large-scale genome sequencing of mycorrhizal fungi provides insights into the early evolution of symbiotic traits.</title>
        <authorList>
            <person name="Miyauchi S."/>
            <person name="Kiss E."/>
            <person name="Kuo A."/>
            <person name="Drula E."/>
            <person name="Kohler A."/>
            <person name="Sanchez-Garcia M."/>
            <person name="Morin E."/>
            <person name="Andreopoulos B."/>
            <person name="Barry K.W."/>
            <person name="Bonito G."/>
            <person name="Buee M."/>
            <person name="Carver A."/>
            <person name="Chen C."/>
            <person name="Cichocki N."/>
            <person name="Clum A."/>
            <person name="Culley D."/>
            <person name="Crous P.W."/>
            <person name="Fauchery L."/>
            <person name="Girlanda M."/>
            <person name="Hayes R.D."/>
            <person name="Keri Z."/>
            <person name="LaButti K."/>
            <person name="Lipzen A."/>
            <person name="Lombard V."/>
            <person name="Magnuson J."/>
            <person name="Maillard F."/>
            <person name="Murat C."/>
            <person name="Nolan M."/>
            <person name="Ohm R.A."/>
            <person name="Pangilinan J."/>
            <person name="Pereira M.F."/>
            <person name="Perotto S."/>
            <person name="Peter M."/>
            <person name="Pfister S."/>
            <person name="Riley R."/>
            <person name="Sitrit Y."/>
            <person name="Stielow J.B."/>
            <person name="Szollosi G."/>
            <person name="Zifcakova L."/>
            <person name="Stursova M."/>
            <person name="Spatafora J.W."/>
            <person name="Tedersoo L."/>
            <person name="Vaario L.M."/>
            <person name="Yamada A."/>
            <person name="Yan M."/>
            <person name="Wang P."/>
            <person name="Xu J."/>
            <person name="Bruns T."/>
            <person name="Baldrian P."/>
            <person name="Vilgalys R."/>
            <person name="Dunand C."/>
            <person name="Henrissat B."/>
            <person name="Grigoriev I.V."/>
            <person name="Hibbett D."/>
            <person name="Nagy L.G."/>
            <person name="Martin F.M."/>
        </authorList>
    </citation>
    <scope>NUCLEOTIDE SEQUENCE</scope>
    <source>
        <strain evidence="2">UP504</strain>
    </source>
</reference>
<feature type="compositionally biased region" description="Pro residues" evidence="1">
    <location>
        <begin position="321"/>
        <end position="330"/>
    </location>
</feature>
<proteinExistence type="predicted"/>
<comment type="caution">
    <text evidence="2">The sequence shown here is derived from an EMBL/GenBank/DDBJ whole genome shotgun (WGS) entry which is preliminary data.</text>
</comment>
<evidence type="ECO:0000313" key="2">
    <source>
        <dbReference type="EMBL" id="KAF9512234.1"/>
    </source>
</evidence>
<sequence length="330" mass="37190">MTNQTWCHTPASAGSFSLCEIDLKNAQTVPTAKYGSTQLPKTPILDYLQPMRRRNKYGATHLLWQKIDKARDEYNVSSLCVNPHPKPARTRPKVKYRRMQPSKTAAPKHLQCTQQVRYGATPAPAGLWYTIGSPFTAQNLSERNQMPKCQKSSRSFSFGATSSPLHYTKAMKLKAKYGHTQPPKARFDVLVPKRLQQTQRWIIWYHTPTAAGVVIPGVLSMHETPLDKNTAEIQDETQMCAATCNPIRTPLSKPVRTPPNNPTAMHAMALMPRRSPLHEDMPNEDSATRLLRQGPPLHDTPPKEYTDKVQGEIREHAADQTPPPKYQQAI</sequence>
<dbReference type="Proteomes" id="UP000886523">
    <property type="component" value="Unassembled WGS sequence"/>
</dbReference>
<evidence type="ECO:0000313" key="3">
    <source>
        <dbReference type="Proteomes" id="UP000886523"/>
    </source>
</evidence>
<dbReference type="EMBL" id="MU128989">
    <property type="protein sequence ID" value="KAF9512234.1"/>
    <property type="molecule type" value="Genomic_DNA"/>
</dbReference>